<reference evidence="1 2" key="1">
    <citation type="journal article" date="2021" name="Hortic Res">
        <title>The domestication of Cucurbita argyrosperma as revealed by the genome of its wild relative.</title>
        <authorList>
            <person name="Barrera-Redondo J."/>
            <person name="Sanchez-de la Vega G."/>
            <person name="Aguirre-Liguori J.A."/>
            <person name="Castellanos-Morales G."/>
            <person name="Gutierrez-Guerrero Y.T."/>
            <person name="Aguirre-Dugua X."/>
            <person name="Aguirre-Planter E."/>
            <person name="Tenaillon M.I."/>
            <person name="Lira-Saade R."/>
            <person name="Eguiarte L.E."/>
        </authorList>
    </citation>
    <scope>NUCLEOTIDE SEQUENCE [LARGE SCALE GENOMIC DNA]</scope>
    <source>
        <strain evidence="1">JBR-2021</strain>
    </source>
</reference>
<keyword evidence="2" id="KW-1185">Reference proteome</keyword>
<dbReference type="Proteomes" id="UP000685013">
    <property type="component" value="Chromosome 16"/>
</dbReference>
<accession>A0AAV6M9V5</accession>
<protein>
    <submittedName>
        <fullName evidence="1">Uncharacterized protein</fullName>
    </submittedName>
</protein>
<proteinExistence type="predicted"/>
<evidence type="ECO:0000313" key="1">
    <source>
        <dbReference type="EMBL" id="KAG6577182.1"/>
    </source>
</evidence>
<gene>
    <name evidence="1" type="ORF">SDJN03_24756</name>
</gene>
<feature type="non-terminal residue" evidence="1">
    <location>
        <position position="1"/>
    </location>
</feature>
<name>A0AAV6M9V5_9ROSI</name>
<evidence type="ECO:0000313" key="2">
    <source>
        <dbReference type="Proteomes" id="UP000685013"/>
    </source>
</evidence>
<organism evidence="1 2">
    <name type="scientific">Cucurbita argyrosperma subsp. sororia</name>
    <dbReference type="NCBI Taxonomy" id="37648"/>
    <lineage>
        <taxon>Eukaryota</taxon>
        <taxon>Viridiplantae</taxon>
        <taxon>Streptophyta</taxon>
        <taxon>Embryophyta</taxon>
        <taxon>Tracheophyta</taxon>
        <taxon>Spermatophyta</taxon>
        <taxon>Magnoliopsida</taxon>
        <taxon>eudicotyledons</taxon>
        <taxon>Gunneridae</taxon>
        <taxon>Pentapetalae</taxon>
        <taxon>rosids</taxon>
        <taxon>fabids</taxon>
        <taxon>Cucurbitales</taxon>
        <taxon>Cucurbitaceae</taxon>
        <taxon>Cucurbiteae</taxon>
        <taxon>Cucurbita</taxon>
    </lineage>
</organism>
<comment type="caution">
    <text evidence="1">The sequence shown here is derived from an EMBL/GenBank/DDBJ whole genome shotgun (WGS) entry which is preliminary data.</text>
</comment>
<sequence>MEIRRFEPVLTFLEAHIPHISLSRAFPILASIFLLLDLHSCTEANSIQQSIPLRILQIVKHRPAIHRRLTTAVDSVLFNRCNLWVGYN</sequence>
<dbReference type="AlphaFoldDB" id="A0AAV6M9V5"/>
<dbReference type="EMBL" id="JAGKQH010000016">
    <property type="protein sequence ID" value="KAG6577182.1"/>
    <property type="molecule type" value="Genomic_DNA"/>
</dbReference>